<dbReference type="PANTHER" id="PTHR13395:SF6">
    <property type="entry name" value="SISTER CHROMATID COHESION PROTEIN DCC1"/>
    <property type="match status" value="1"/>
</dbReference>
<dbReference type="InterPro" id="IPR019310">
    <property type="entry name" value="Efg1"/>
</dbReference>
<gene>
    <name evidence="3" type="ORF">GMARGA_LOCUS15295</name>
</gene>
<evidence type="ECO:0000313" key="3">
    <source>
        <dbReference type="EMBL" id="CAG8740166.1"/>
    </source>
</evidence>
<evidence type="ECO:0000313" key="4">
    <source>
        <dbReference type="Proteomes" id="UP000789901"/>
    </source>
</evidence>
<dbReference type="EMBL" id="CAJVQB010010473">
    <property type="protein sequence ID" value="CAG8740166.1"/>
    <property type="molecule type" value="Genomic_DNA"/>
</dbReference>
<keyword evidence="4" id="KW-1185">Reference proteome</keyword>
<reference evidence="3 4" key="1">
    <citation type="submission" date="2021-06" db="EMBL/GenBank/DDBJ databases">
        <authorList>
            <person name="Kallberg Y."/>
            <person name="Tangrot J."/>
            <person name="Rosling A."/>
        </authorList>
    </citation>
    <scope>NUCLEOTIDE SEQUENCE [LARGE SCALE GENOMIC DNA]</scope>
    <source>
        <strain evidence="3 4">120-4 pot B 10/14</strain>
    </source>
</reference>
<dbReference type="Pfam" id="PF10153">
    <property type="entry name" value="Efg1"/>
    <property type="match status" value="1"/>
</dbReference>
<comment type="similarity">
    <text evidence="1">Belongs to the DCC1 family.</text>
</comment>
<organism evidence="3 4">
    <name type="scientific">Gigaspora margarita</name>
    <dbReference type="NCBI Taxonomy" id="4874"/>
    <lineage>
        <taxon>Eukaryota</taxon>
        <taxon>Fungi</taxon>
        <taxon>Fungi incertae sedis</taxon>
        <taxon>Mucoromycota</taxon>
        <taxon>Glomeromycotina</taxon>
        <taxon>Glomeromycetes</taxon>
        <taxon>Diversisporales</taxon>
        <taxon>Gigasporaceae</taxon>
        <taxon>Gigaspora</taxon>
    </lineage>
</organism>
<dbReference type="PANTHER" id="PTHR13395">
    <property type="entry name" value="SISTER CHROMATID COHESION PROTEIN DCC1-RELATED"/>
    <property type="match status" value="1"/>
</dbReference>
<sequence>MPPVRNKKSKKGTSTSIDTMSISALRKKIRDNERALRTKKIHSAKGQVGLERQLKALKLMLIERMIESKEKKLTSKYRMVKHFDRKKVERAIKKAEKLVSDAKTLQGKESSRLKLYELQIDYNYIMYFPKGRKYMSLYPTTDADNLNMISRRNKVRELIKEAMENNELGSLNKRFREEMKLKIIEKEENNQMKKKQQEKIQEAYMDFMDACIFFSQDLEQSQYKLIELAPEVAALFDEIRTQGEEFPSLCIKASSPDEEPVLCTKDKTFTIRKQHYSNSLLLLSPSLNFVPNIDLDESEEELPILRVFEVVDVLNYFCELTLAAPKIEQLDELLQPTIYKGPENGSEYKDKKFYTFDELDNLVQASVKELKKALENKFALEINGYWRYIDHEYIFEILSNVLGMLNLYSVELESVPLNIIRDAVKGYGHSTFITQHIFEYFSELTDFTDESNPIFKLSKEKLCRFFGIHTLKTNDKLYNQHIPIDLFFESWNKDTPLEFEASFNLINDNAIIFNNSLNHLTEKSKKNQLIRYFPVSQLSSNPKQRFKQLFSTKFEWREDYIKPFLVDFCLDDDKFSTKKFNELLLEYTKILYWEGSIYREGGMVFYTSKWPISLI</sequence>
<name>A0ABN7V7V9_GIGMA</name>
<protein>
    <submittedName>
        <fullName evidence="3">9309_t:CDS:1</fullName>
    </submittedName>
</protein>
<dbReference type="InterPro" id="IPR019128">
    <property type="entry name" value="Dcc1"/>
</dbReference>
<evidence type="ECO:0000256" key="1">
    <source>
        <dbReference type="ARBA" id="ARBA00007017"/>
    </source>
</evidence>
<dbReference type="Pfam" id="PF09724">
    <property type="entry name" value="Dcc1"/>
    <property type="match status" value="1"/>
</dbReference>
<evidence type="ECO:0000256" key="2">
    <source>
        <dbReference type="ARBA" id="ARBA00022705"/>
    </source>
</evidence>
<proteinExistence type="inferred from homology"/>
<accession>A0ABN7V7V9</accession>
<comment type="caution">
    <text evidence="3">The sequence shown here is derived from an EMBL/GenBank/DDBJ whole genome shotgun (WGS) entry which is preliminary data.</text>
</comment>
<dbReference type="Proteomes" id="UP000789901">
    <property type="component" value="Unassembled WGS sequence"/>
</dbReference>
<keyword evidence="2" id="KW-0235">DNA replication</keyword>